<protein>
    <submittedName>
        <fullName evidence="4">NADAR family protein</fullName>
    </submittedName>
</protein>
<dbReference type="Proteomes" id="UP001204953">
    <property type="component" value="Unassembled WGS sequence"/>
</dbReference>
<dbReference type="NCBIfam" id="TIGR02464">
    <property type="entry name" value="ribofla_fusion"/>
    <property type="match status" value="1"/>
</dbReference>
<dbReference type="Pfam" id="PF08719">
    <property type="entry name" value="NADAR"/>
    <property type="match status" value="1"/>
</dbReference>
<sequence>MTIYFFTADEKPYGCFCNFSLHGFELDGLWWHTSEHYYQAKKFTGTPHAETIRLAKTPAESAKLGHHLPHRNDWKKIKYDVMHKAVLRKFQTHGDIGKILLATGDQIIIQKDLGDYYWGCGKDGTGKNYLGKILMEVRANLRSVNSDKMVSLKKIENLNYLSR</sequence>
<organism evidence="4 5">
    <name type="scientific">Limnofasciculus baicalensis BBK-W-15</name>
    <dbReference type="NCBI Taxonomy" id="2699891"/>
    <lineage>
        <taxon>Bacteria</taxon>
        <taxon>Bacillati</taxon>
        <taxon>Cyanobacteriota</taxon>
        <taxon>Cyanophyceae</taxon>
        <taxon>Coleofasciculales</taxon>
        <taxon>Coleofasciculaceae</taxon>
        <taxon>Limnofasciculus</taxon>
        <taxon>Limnofasciculus baicalensis</taxon>
    </lineage>
</organism>
<evidence type="ECO:0000256" key="2">
    <source>
        <dbReference type="ARBA" id="ARBA00000751"/>
    </source>
</evidence>
<dbReference type="SUPFAM" id="SSF143990">
    <property type="entry name" value="YbiA-like"/>
    <property type="match status" value="1"/>
</dbReference>
<proteinExistence type="predicted"/>
<dbReference type="InterPro" id="IPR012816">
    <property type="entry name" value="NADAR"/>
</dbReference>
<dbReference type="InterPro" id="IPR037238">
    <property type="entry name" value="YbiA-like_sf"/>
</dbReference>
<comment type="catalytic activity">
    <reaction evidence="2">
        <text>2,5-diamino-6-hydroxy-4-(5-phosphoribosylamino)-pyrimidine + H2O = 2,5,6-triamino-4-hydroxypyrimidine + D-ribose 5-phosphate</text>
        <dbReference type="Rhea" id="RHEA:23436"/>
        <dbReference type="ChEBI" id="CHEBI:15377"/>
        <dbReference type="ChEBI" id="CHEBI:58614"/>
        <dbReference type="ChEBI" id="CHEBI:78346"/>
        <dbReference type="ChEBI" id="CHEBI:137796"/>
    </reaction>
</comment>
<dbReference type="Gene3D" id="1.10.357.40">
    <property type="entry name" value="YbiA-like"/>
    <property type="match status" value="1"/>
</dbReference>
<dbReference type="CDD" id="cd15457">
    <property type="entry name" value="NADAR"/>
    <property type="match status" value="1"/>
</dbReference>
<comment type="caution">
    <text evidence="4">The sequence shown here is derived from an EMBL/GenBank/DDBJ whole genome shotgun (WGS) entry which is preliminary data.</text>
</comment>
<comment type="catalytic activity">
    <reaction evidence="1">
        <text>5-amino-6-(5-phospho-D-ribosylamino)uracil + H2O = 5,6-diaminouracil + D-ribose 5-phosphate</text>
        <dbReference type="Rhea" id="RHEA:55020"/>
        <dbReference type="ChEBI" id="CHEBI:15377"/>
        <dbReference type="ChEBI" id="CHEBI:46252"/>
        <dbReference type="ChEBI" id="CHEBI:58453"/>
        <dbReference type="ChEBI" id="CHEBI:78346"/>
    </reaction>
</comment>
<evidence type="ECO:0000259" key="3">
    <source>
        <dbReference type="Pfam" id="PF08719"/>
    </source>
</evidence>
<evidence type="ECO:0000313" key="5">
    <source>
        <dbReference type="Proteomes" id="UP001204953"/>
    </source>
</evidence>
<dbReference type="EMBL" id="JAMZMM010000020">
    <property type="protein sequence ID" value="MCP2727587.1"/>
    <property type="molecule type" value="Genomic_DNA"/>
</dbReference>
<accession>A0AAE3GPB6</accession>
<evidence type="ECO:0000313" key="4">
    <source>
        <dbReference type="EMBL" id="MCP2727587.1"/>
    </source>
</evidence>
<name>A0AAE3GPB6_9CYAN</name>
<dbReference type="RefSeq" id="WP_254010399.1">
    <property type="nucleotide sequence ID" value="NZ_JAMZMM010000020.1"/>
</dbReference>
<dbReference type="AlphaFoldDB" id="A0AAE3GPB6"/>
<gene>
    <name evidence="4" type="ORF">NJ959_03740</name>
</gene>
<keyword evidence="5" id="KW-1185">Reference proteome</keyword>
<reference evidence="4" key="1">
    <citation type="submission" date="2022-06" db="EMBL/GenBank/DDBJ databases">
        <title>New cyanobacteria of genus Symplocastrum in benthos of Lake Baikal.</title>
        <authorList>
            <person name="Sorokovikova E."/>
            <person name="Tikhonova I."/>
            <person name="Krasnopeev A."/>
            <person name="Evseev P."/>
            <person name="Gladkikh A."/>
            <person name="Belykh O."/>
        </authorList>
    </citation>
    <scope>NUCLEOTIDE SEQUENCE</scope>
    <source>
        <strain evidence="4">BBK-W-15</strain>
    </source>
</reference>
<evidence type="ECO:0000256" key="1">
    <source>
        <dbReference type="ARBA" id="ARBA00000022"/>
    </source>
</evidence>
<feature type="domain" description="NADAR" evidence="3">
    <location>
        <begin position="4"/>
        <end position="142"/>
    </location>
</feature>